<dbReference type="RefSeq" id="WP_262565128.1">
    <property type="nucleotide sequence ID" value="NZ_JAPFCC010000001.1"/>
</dbReference>
<evidence type="ECO:0000256" key="5">
    <source>
        <dbReference type="ARBA" id="ARBA00022692"/>
    </source>
</evidence>
<gene>
    <name evidence="9" type="ORF">NX722_22595</name>
</gene>
<evidence type="ECO:0000256" key="8">
    <source>
        <dbReference type="SAM" id="Phobius"/>
    </source>
</evidence>
<feature type="transmembrane region" description="Helical" evidence="8">
    <location>
        <begin position="205"/>
        <end position="232"/>
    </location>
</feature>
<comment type="similarity">
    <text evidence="2">Belongs to the BCCT transporter (TC 2.A.15) family.</text>
</comment>
<evidence type="ECO:0000256" key="1">
    <source>
        <dbReference type="ARBA" id="ARBA00004651"/>
    </source>
</evidence>
<dbReference type="InterPro" id="IPR000060">
    <property type="entry name" value="BCCT_transptr"/>
</dbReference>
<dbReference type="PANTHER" id="PTHR30047:SF7">
    <property type="entry name" value="HIGH-AFFINITY CHOLINE TRANSPORT PROTEIN"/>
    <property type="match status" value="1"/>
</dbReference>
<evidence type="ECO:0000256" key="4">
    <source>
        <dbReference type="ARBA" id="ARBA00022475"/>
    </source>
</evidence>
<feature type="transmembrane region" description="Helical" evidence="8">
    <location>
        <begin position="333"/>
        <end position="350"/>
    </location>
</feature>
<keyword evidence="10" id="KW-1185">Reference proteome</keyword>
<feature type="transmembrane region" description="Helical" evidence="8">
    <location>
        <begin position="276"/>
        <end position="302"/>
    </location>
</feature>
<evidence type="ECO:0000256" key="2">
    <source>
        <dbReference type="ARBA" id="ARBA00005658"/>
    </source>
</evidence>
<proteinExistence type="inferred from homology"/>
<evidence type="ECO:0000313" key="9">
    <source>
        <dbReference type="EMBL" id="MCW7555368.1"/>
    </source>
</evidence>
<feature type="transmembrane region" description="Helical" evidence="8">
    <location>
        <begin position="362"/>
        <end position="384"/>
    </location>
</feature>
<accession>A0ABT3N158</accession>
<sequence length="524" mass="57746">MSHSMTDTMEASSSGFLSKFDNLDHRLFWPAIGFTFLILLSAVLFPEGTNTFANTGMKWITNEFGWFIQLAGFACLAVLLWLAFSRFGSIKLGAESDTPEFSDSSYAYMIFTAGVGAALIFWAVGEPMYYMQSPPMFSEVGSVEASQWLITFTLFHWGPIGWAIFCLPAVPFAYYLHKKKKRNLRLSNVLEDVIGKKNANGTVGYIINIIAIFGTLGAFSTSMGLTVGLIGAGINKLTGIPNDIVLQVGLIAAFIIFYAFVMFAGMKKGVAKLANACVYAAFILGLFVLISGPTAFIFSYFFDSAGVMFNNFIRMSFWSDPVQKSGFPQAWTMYYWAWYFAYLVMMGVFLARISKGRTIRQLVLTTITCGSAGAAFFIAIFGSYSVHSEINGILPVLEWMNEFGVSMAVVETINALPMGSIILVVFLFVEFFLMSTTMTSTAVSMSMMTTKELDADSDPDASVRMIWALGIGAVSMAAFFMGGSIDTIKSMCIIVGLPMIALYILMMICLKKWIKQDHPELMAK</sequence>
<evidence type="ECO:0000256" key="7">
    <source>
        <dbReference type="ARBA" id="ARBA00023136"/>
    </source>
</evidence>
<keyword evidence="5 8" id="KW-0812">Transmembrane</keyword>
<dbReference type="EMBL" id="JAPFCC010000001">
    <property type="protein sequence ID" value="MCW7555368.1"/>
    <property type="molecule type" value="Genomic_DNA"/>
</dbReference>
<dbReference type="PANTHER" id="PTHR30047">
    <property type="entry name" value="HIGH-AFFINITY CHOLINE TRANSPORT PROTEIN-RELATED"/>
    <property type="match status" value="1"/>
</dbReference>
<evidence type="ECO:0000313" key="10">
    <source>
        <dbReference type="Proteomes" id="UP001209854"/>
    </source>
</evidence>
<feature type="transmembrane region" description="Helical" evidence="8">
    <location>
        <begin position="27"/>
        <end position="46"/>
    </location>
</feature>
<feature type="transmembrane region" description="Helical" evidence="8">
    <location>
        <begin position="488"/>
        <end position="510"/>
    </location>
</feature>
<keyword evidence="4" id="KW-1003">Cell membrane</keyword>
<reference evidence="9 10" key="1">
    <citation type="submission" date="2022-10" db="EMBL/GenBank/DDBJ databases">
        <title>High-quality genome sequences of two octocoral-associated bacteria, Endozoicomonas euniceicola EF212 and Endozoicomonas gorgoniicola PS125.</title>
        <authorList>
            <person name="Chiou Y.-J."/>
            <person name="Chen Y.-H."/>
        </authorList>
    </citation>
    <scope>NUCLEOTIDE SEQUENCE [LARGE SCALE GENOMIC DNA]</scope>
    <source>
        <strain evidence="9 10">PS125</strain>
    </source>
</reference>
<dbReference type="Pfam" id="PF02028">
    <property type="entry name" value="BCCT"/>
    <property type="match status" value="1"/>
</dbReference>
<feature type="transmembrane region" description="Helical" evidence="8">
    <location>
        <begin position="421"/>
        <end position="444"/>
    </location>
</feature>
<keyword evidence="6 8" id="KW-1133">Transmembrane helix</keyword>
<feature type="transmembrane region" description="Helical" evidence="8">
    <location>
        <begin position="66"/>
        <end position="84"/>
    </location>
</feature>
<evidence type="ECO:0000256" key="3">
    <source>
        <dbReference type="ARBA" id="ARBA00022448"/>
    </source>
</evidence>
<dbReference type="Proteomes" id="UP001209854">
    <property type="component" value="Unassembled WGS sequence"/>
</dbReference>
<keyword evidence="3" id="KW-0813">Transport</keyword>
<feature type="transmembrane region" description="Helical" evidence="8">
    <location>
        <begin position="105"/>
        <end position="125"/>
    </location>
</feature>
<comment type="subcellular location">
    <subcellularLocation>
        <location evidence="1">Cell membrane</location>
        <topology evidence="1">Multi-pass membrane protein</topology>
    </subcellularLocation>
</comment>
<feature type="transmembrane region" description="Helical" evidence="8">
    <location>
        <begin position="145"/>
        <end position="176"/>
    </location>
</feature>
<feature type="transmembrane region" description="Helical" evidence="8">
    <location>
        <begin position="244"/>
        <end position="264"/>
    </location>
</feature>
<comment type="caution">
    <text evidence="9">The sequence shown here is derived from an EMBL/GenBank/DDBJ whole genome shotgun (WGS) entry which is preliminary data.</text>
</comment>
<feature type="transmembrane region" description="Helical" evidence="8">
    <location>
        <begin position="465"/>
        <end position="482"/>
    </location>
</feature>
<evidence type="ECO:0000256" key="6">
    <source>
        <dbReference type="ARBA" id="ARBA00022989"/>
    </source>
</evidence>
<organism evidence="9 10">
    <name type="scientific">Endozoicomonas gorgoniicola</name>
    <dbReference type="NCBI Taxonomy" id="1234144"/>
    <lineage>
        <taxon>Bacteria</taxon>
        <taxon>Pseudomonadati</taxon>
        <taxon>Pseudomonadota</taxon>
        <taxon>Gammaproteobacteria</taxon>
        <taxon>Oceanospirillales</taxon>
        <taxon>Endozoicomonadaceae</taxon>
        <taxon>Endozoicomonas</taxon>
    </lineage>
</organism>
<keyword evidence="7 8" id="KW-0472">Membrane</keyword>
<protein>
    <submittedName>
        <fullName evidence="9">BCCT family transporter</fullName>
    </submittedName>
</protein>
<name>A0ABT3N158_9GAMM</name>